<dbReference type="InterPro" id="IPR018294">
    <property type="entry name" value="ISPD_synthase_CS"/>
</dbReference>
<dbReference type="Proteomes" id="UP000199729">
    <property type="component" value="Chromosome"/>
</dbReference>
<dbReference type="InterPro" id="IPR001228">
    <property type="entry name" value="IspD"/>
</dbReference>
<evidence type="ECO:0000256" key="5">
    <source>
        <dbReference type="ARBA" id="ARBA00022695"/>
    </source>
</evidence>
<dbReference type="PANTHER" id="PTHR32125">
    <property type="entry name" value="2-C-METHYL-D-ERYTHRITOL 4-PHOSPHATE CYTIDYLYLTRANSFERASE, CHLOROPLASTIC"/>
    <property type="match status" value="1"/>
</dbReference>
<dbReference type="PROSITE" id="PS51819">
    <property type="entry name" value="VOC"/>
    <property type="match status" value="1"/>
</dbReference>
<dbReference type="GO" id="GO:0019288">
    <property type="term" value="P:isopentenyl diphosphate biosynthetic process, methylerythritol 4-phosphate pathway"/>
    <property type="evidence" value="ECO:0007669"/>
    <property type="project" value="UniProtKB-UniRule"/>
</dbReference>
<evidence type="ECO:0000313" key="10">
    <source>
        <dbReference type="Proteomes" id="UP000199729"/>
    </source>
</evidence>
<feature type="site" description="Positions MEP for the nucleophilic attack" evidence="7">
    <location>
        <position position="207"/>
    </location>
</feature>
<dbReference type="NCBIfam" id="TIGR00453">
    <property type="entry name" value="ispD"/>
    <property type="match status" value="1"/>
</dbReference>
<evidence type="ECO:0000256" key="3">
    <source>
        <dbReference type="ARBA" id="ARBA00009789"/>
    </source>
</evidence>
<dbReference type="HAMAP" id="MF_00108">
    <property type="entry name" value="IspD"/>
    <property type="match status" value="1"/>
</dbReference>
<dbReference type="Gene3D" id="3.90.550.10">
    <property type="entry name" value="Spore Coat Polysaccharide Biosynthesis Protein SpsA, Chain A"/>
    <property type="match status" value="1"/>
</dbReference>
<dbReference type="InterPro" id="IPR029068">
    <property type="entry name" value="Glyas_Bleomycin-R_OHBP_Dase"/>
</dbReference>
<keyword evidence="4 7" id="KW-0808">Transferase</keyword>
<dbReference type="SUPFAM" id="SSF53448">
    <property type="entry name" value="Nucleotide-diphospho-sugar transferases"/>
    <property type="match status" value="1"/>
</dbReference>
<organism evidence="9 10">
    <name type="scientific">Vitreoscilla filiformis</name>
    <dbReference type="NCBI Taxonomy" id="63"/>
    <lineage>
        <taxon>Bacteria</taxon>
        <taxon>Pseudomonadati</taxon>
        <taxon>Pseudomonadota</taxon>
        <taxon>Betaproteobacteria</taxon>
        <taxon>Neisseriales</taxon>
        <taxon>Neisseriaceae</taxon>
        <taxon>Vitreoscilla</taxon>
    </lineage>
</organism>
<protein>
    <recommendedName>
        <fullName evidence="7">2-C-methyl-D-erythritol 4-phosphate cytidylyltransferase</fullName>
        <ecNumber evidence="7">2.7.7.60</ecNumber>
    </recommendedName>
    <alternativeName>
        <fullName evidence="7">4-diphosphocytidyl-2C-methyl-D-erythritol synthase</fullName>
    </alternativeName>
    <alternativeName>
        <fullName evidence="7">MEP cytidylyltransferase</fullName>
        <shortName evidence="7">MCT</shortName>
    </alternativeName>
</protein>
<dbReference type="InterPro" id="IPR004360">
    <property type="entry name" value="Glyas_Fos-R_dOase_dom"/>
</dbReference>
<dbReference type="PANTHER" id="PTHR32125:SF4">
    <property type="entry name" value="2-C-METHYL-D-ERYTHRITOL 4-PHOSPHATE CYTIDYLYLTRANSFERASE, CHLOROPLASTIC"/>
    <property type="match status" value="1"/>
</dbReference>
<keyword evidence="10" id="KW-1185">Reference proteome</keyword>
<evidence type="ECO:0000256" key="4">
    <source>
        <dbReference type="ARBA" id="ARBA00022679"/>
    </source>
</evidence>
<comment type="function">
    <text evidence="7">Catalyzes the formation of 4-diphosphocytidyl-2-C-methyl-D-erythritol from CTP and 2-C-methyl-D-erythritol 4-phosphate (MEP).</text>
</comment>
<dbReference type="UniPathway" id="UPA00056">
    <property type="reaction ID" value="UER00093"/>
</dbReference>
<gene>
    <name evidence="7" type="primary">ispD</name>
    <name evidence="9" type="ORF">VITFI_CDS2099</name>
</gene>
<dbReference type="InterPro" id="IPR034683">
    <property type="entry name" value="IspD/TarI"/>
</dbReference>
<dbReference type="Gene3D" id="3.10.180.10">
    <property type="entry name" value="2,3-Dihydroxybiphenyl 1,2-Dioxygenase, domain 1"/>
    <property type="match status" value="1"/>
</dbReference>
<proteinExistence type="inferred from homology"/>
<dbReference type="PROSITE" id="PS01295">
    <property type="entry name" value="ISPD"/>
    <property type="match status" value="1"/>
</dbReference>
<dbReference type="GO" id="GO:0050518">
    <property type="term" value="F:2-C-methyl-D-erythritol 4-phosphate cytidylyltransferase activity"/>
    <property type="evidence" value="ECO:0007669"/>
    <property type="project" value="UniProtKB-UniRule"/>
</dbReference>
<dbReference type="EMBL" id="CP022423">
    <property type="protein sequence ID" value="ASM77877.1"/>
    <property type="molecule type" value="Genomic_DNA"/>
</dbReference>
<evidence type="ECO:0000256" key="2">
    <source>
        <dbReference type="ARBA" id="ARBA00004787"/>
    </source>
</evidence>
<reference evidence="9 10" key="1">
    <citation type="submission" date="2017-07" db="EMBL/GenBank/DDBJ databases">
        <title>Complete Genome Sequence of the cosmetic ferment Vitreoscilla filiformis (ATCC15551).</title>
        <authorList>
            <person name="Contreras S."/>
            <person name="Sagory-Zalkind P."/>
            <person name="Blanquart H."/>
            <person name="Iltis A."/>
            <person name="Morand S.C."/>
        </authorList>
    </citation>
    <scope>NUCLEOTIDE SEQUENCE [LARGE SCALE GENOMIC DNA]</scope>
    <source>
        <strain evidence="9 10">ATCC 15551</strain>
    </source>
</reference>
<dbReference type="InterPro" id="IPR050088">
    <property type="entry name" value="IspD/TarI_cytidylyltransf_bact"/>
</dbReference>
<dbReference type="KEGG" id="vff:VITFI_CDS2099"/>
<name>A0A221KG97_VITFI</name>
<dbReference type="Pfam" id="PF00903">
    <property type="entry name" value="Glyoxalase"/>
    <property type="match status" value="1"/>
</dbReference>
<evidence type="ECO:0000256" key="6">
    <source>
        <dbReference type="ARBA" id="ARBA00023229"/>
    </source>
</evidence>
<dbReference type="InterPro" id="IPR037523">
    <property type="entry name" value="VOC_core"/>
</dbReference>
<evidence type="ECO:0000259" key="8">
    <source>
        <dbReference type="PROSITE" id="PS51819"/>
    </source>
</evidence>
<feature type="site" description="Positions MEP for the nucleophilic attack" evidence="7">
    <location>
        <position position="154"/>
    </location>
</feature>
<feature type="site" description="Transition state stabilizer" evidence="7">
    <location>
        <position position="16"/>
    </location>
</feature>
<feature type="domain" description="VOC" evidence="8">
    <location>
        <begin position="228"/>
        <end position="341"/>
    </location>
</feature>
<dbReference type="Pfam" id="PF01128">
    <property type="entry name" value="IspD"/>
    <property type="match status" value="1"/>
</dbReference>
<evidence type="ECO:0000256" key="7">
    <source>
        <dbReference type="HAMAP-Rule" id="MF_00108"/>
    </source>
</evidence>
<comment type="similarity">
    <text evidence="3 7">Belongs to the IspD/TarI cytidylyltransferase family. IspD subfamily.</text>
</comment>
<accession>A0A221KG97</accession>
<dbReference type="CDD" id="cd02516">
    <property type="entry name" value="CDP-ME_synthetase"/>
    <property type="match status" value="1"/>
</dbReference>
<comment type="pathway">
    <text evidence="2 7">Isoprenoid biosynthesis; isopentenyl diphosphate biosynthesis via DXP pathway; isopentenyl diphosphate from 1-deoxy-D-xylulose 5-phosphate: step 2/6.</text>
</comment>
<dbReference type="FunFam" id="3.90.550.10:FF:000003">
    <property type="entry name" value="2-C-methyl-D-erythritol 4-phosphate cytidylyltransferase"/>
    <property type="match status" value="1"/>
</dbReference>
<keyword evidence="6 7" id="KW-0414">Isoprene biosynthesis</keyword>
<dbReference type="InterPro" id="IPR029044">
    <property type="entry name" value="Nucleotide-diphossugar_trans"/>
</dbReference>
<dbReference type="AlphaFoldDB" id="A0A221KG97"/>
<sequence>MPCAGTGSRSGSFNPKQYEPVAGQPLVAHTLAALAQVTRLTATLVVLAPDDLQFEDDLPGLAGDRLWLAKVGGATRAESVANGLNELRARGAQPHDWVLVHDAARCLLRPEWVDRLIDACQEDEVGGLLALPVADTLKAEEPGTAGRVAATVNRQGKWAAQTPQMFRLGLLAPALAGAGEQVTDEASAVEALGHSPKLVRGEFENFKVTYPGDFHLAERLLATTRRGAELRAMLPARDFAQAQQFYEDLGFTREFAQSNLAGFKLGQAAFLLQDAFDPLRAQQTVMHLTLDDIATFWQHLQRQGVAARYGVTIEPPQQRPWGLIDMTLTDPSGVLWRIAQRLEMPQ</sequence>
<feature type="site" description="Transition state stabilizer" evidence="7">
    <location>
        <position position="9"/>
    </location>
</feature>
<comment type="catalytic activity">
    <reaction evidence="1 7">
        <text>2-C-methyl-D-erythritol 4-phosphate + CTP + H(+) = 4-CDP-2-C-methyl-D-erythritol + diphosphate</text>
        <dbReference type="Rhea" id="RHEA:13429"/>
        <dbReference type="ChEBI" id="CHEBI:15378"/>
        <dbReference type="ChEBI" id="CHEBI:33019"/>
        <dbReference type="ChEBI" id="CHEBI:37563"/>
        <dbReference type="ChEBI" id="CHEBI:57823"/>
        <dbReference type="ChEBI" id="CHEBI:58262"/>
        <dbReference type="EC" id="2.7.7.60"/>
    </reaction>
</comment>
<dbReference type="SUPFAM" id="SSF54593">
    <property type="entry name" value="Glyoxalase/Bleomycin resistance protein/Dihydroxybiphenyl dioxygenase"/>
    <property type="match status" value="1"/>
</dbReference>
<keyword evidence="5 7" id="KW-0548">Nucleotidyltransferase</keyword>
<dbReference type="EC" id="2.7.7.60" evidence="7"/>
<evidence type="ECO:0000256" key="1">
    <source>
        <dbReference type="ARBA" id="ARBA00001282"/>
    </source>
</evidence>
<evidence type="ECO:0000313" key="9">
    <source>
        <dbReference type="EMBL" id="ASM77877.1"/>
    </source>
</evidence>